<accession>A0A0A1W982</accession>
<reference evidence="1 2" key="1">
    <citation type="submission" date="2014-11" db="EMBL/GenBank/DDBJ databases">
        <title>Whole genome shotgun sequence of Sphingomonas parapaucimobilis NBRC 15100.</title>
        <authorList>
            <person name="Katano-Makiyama Y."/>
            <person name="Hosoyama A."/>
            <person name="Hashimoto M."/>
            <person name="Hosoyama Y."/>
            <person name="Noguchi M."/>
            <person name="Numata M."/>
            <person name="Tsuchikane K."/>
            <person name="Hirakata S."/>
            <person name="Uohara A."/>
            <person name="Shimodaira J."/>
            <person name="Ohji S."/>
            <person name="Ichikawa N."/>
            <person name="Kimura A."/>
            <person name="Yamazoe A."/>
            <person name="Fujita N."/>
        </authorList>
    </citation>
    <scope>NUCLEOTIDE SEQUENCE [LARGE SCALE GENOMIC DNA]</scope>
    <source>
        <strain evidence="1 2">NBRC 15100</strain>
    </source>
</reference>
<name>A0A0A1W982_9SPHN</name>
<dbReference type="eggNOG" id="ENOG5031C36">
    <property type="taxonomic scope" value="Bacteria"/>
</dbReference>
<dbReference type="RefSeq" id="WP_042488805.1">
    <property type="nucleotide sequence ID" value="NZ_BBPI01000068.1"/>
</dbReference>
<evidence type="ECO:0008006" key="3">
    <source>
        <dbReference type="Google" id="ProtNLM"/>
    </source>
</evidence>
<protein>
    <recommendedName>
        <fullName evidence="3">DUF1488 family protein</fullName>
    </recommendedName>
</protein>
<proteinExistence type="predicted"/>
<dbReference type="Pfam" id="PF07369">
    <property type="entry name" value="DUF1488"/>
    <property type="match status" value="1"/>
</dbReference>
<gene>
    <name evidence="1" type="ORF">SP5_068_00490</name>
</gene>
<keyword evidence="2" id="KW-1185">Reference proteome</keyword>
<dbReference type="AlphaFoldDB" id="A0A0A1W982"/>
<dbReference type="EMBL" id="BBPI01000068">
    <property type="protein sequence ID" value="GAM01681.1"/>
    <property type="molecule type" value="Genomic_DNA"/>
</dbReference>
<evidence type="ECO:0000313" key="1">
    <source>
        <dbReference type="EMBL" id="GAM01681.1"/>
    </source>
</evidence>
<comment type="caution">
    <text evidence="1">The sequence shown here is derived from an EMBL/GenBank/DDBJ whole genome shotgun (WGS) entry which is preliminary data.</text>
</comment>
<dbReference type="Proteomes" id="UP000032305">
    <property type="component" value="Unassembled WGS sequence"/>
</dbReference>
<sequence length="90" mass="9907">MAEETLTVVSGTVEDNVSDRRVEFVGELDGDEYQFAVQYDMLEALSGDVPEGDAVELFERYSDDILEAALAALGRDMQQSLVVVSENDLD</sequence>
<evidence type="ECO:0000313" key="2">
    <source>
        <dbReference type="Proteomes" id="UP000032305"/>
    </source>
</evidence>
<dbReference type="InterPro" id="IPR009962">
    <property type="entry name" value="DUF1488"/>
</dbReference>
<dbReference type="OrthoDB" id="7577082at2"/>
<organism evidence="1 2">
    <name type="scientific">Sphingomonas parapaucimobilis NBRC 15100</name>
    <dbReference type="NCBI Taxonomy" id="1219049"/>
    <lineage>
        <taxon>Bacteria</taxon>
        <taxon>Pseudomonadati</taxon>
        <taxon>Pseudomonadota</taxon>
        <taxon>Alphaproteobacteria</taxon>
        <taxon>Sphingomonadales</taxon>
        <taxon>Sphingomonadaceae</taxon>
        <taxon>Sphingomonas</taxon>
    </lineage>
</organism>